<dbReference type="GO" id="GO:0008237">
    <property type="term" value="F:metallopeptidase activity"/>
    <property type="evidence" value="ECO:0007669"/>
    <property type="project" value="UniProtKB-KW"/>
</dbReference>
<dbReference type="Proteomes" id="UP000577891">
    <property type="component" value="Unassembled WGS sequence"/>
</dbReference>
<comment type="caution">
    <text evidence="8">The sequence shown here is derived from an EMBL/GenBank/DDBJ whole genome shotgun (WGS) entry which is preliminary data.</text>
</comment>
<comment type="similarity">
    <text evidence="5">Belongs to the peptidase M24B family.</text>
</comment>
<name>A0A7W4J331_9PROT</name>
<dbReference type="GO" id="GO:0046872">
    <property type="term" value="F:metal ion binding"/>
    <property type="evidence" value="ECO:0007669"/>
    <property type="project" value="UniProtKB-KW"/>
</dbReference>
<proteinExistence type="inferred from homology"/>
<evidence type="ECO:0000256" key="3">
    <source>
        <dbReference type="ARBA" id="ARBA00022801"/>
    </source>
</evidence>
<dbReference type="Pfam" id="PF00557">
    <property type="entry name" value="Peptidase_M24"/>
    <property type="match status" value="1"/>
</dbReference>
<organism evidence="8 9">
    <name type="scientific">Gluconacetobacter asukensis</name>
    <dbReference type="NCBI Taxonomy" id="1017181"/>
    <lineage>
        <taxon>Bacteria</taxon>
        <taxon>Pseudomonadati</taxon>
        <taxon>Pseudomonadota</taxon>
        <taxon>Alphaproteobacteria</taxon>
        <taxon>Acetobacterales</taxon>
        <taxon>Acetobacteraceae</taxon>
        <taxon>Gluconacetobacter</taxon>
    </lineage>
</organism>
<evidence type="ECO:0000256" key="4">
    <source>
        <dbReference type="ARBA" id="ARBA00023049"/>
    </source>
</evidence>
<feature type="domain" description="Peptidase M24" evidence="6">
    <location>
        <begin position="157"/>
        <end position="364"/>
    </location>
</feature>
<keyword evidence="9" id="KW-1185">Reference proteome</keyword>
<dbReference type="SUPFAM" id="SSF55920">
    <property type="entry name" value="Creatinase/aminopeptidase"/>
    <property type="match status" value="1"/>
</dbReference>
<feature type="domain" description="Creatinase N-terminal" evidence="7">
    <location>
        <begin position="19"/>
        <end position="149"/>
    </location>
</feature>
<evidence type="ECO:0000256" key="2">
    <source>
        <dbReference type="ARBA" id="ARBA00022723"/>
    </source>
</evidence>
<dbReference type="Gene3D" id="3.90.230.10">
    <property type="entry name" value="Creatinase/methionine aminopeptidase superfamily"/>
    <property type="match status" value="1"/>
</dbReference>
<dbReference type="PROSITE" id="PS00491">
    <property type="entry name" value="PROLINE_PEPTIDASE"/>
    <property type="match status" value="1"/>
</dbReference>
<reference evidence="8 9" key="1">
    <citation type="submission" date="2020-04" db="EMBL/GenBank/DDBJ databases">
        <title>Description of novel Gluconacetobacter.</title>
        <authorList>
            <person name="Sombolestani A."/>
        </authorList>
    </citation>
    <scope>NUCLEOTIDE SEQUENCE [LARGE SCALE GENOMIC DNA]</scope>
    <source>
        <strain evidence="8 9">LMG 27724</strain>
    </source>
</reference>
<evidence type="ECO:0000256" key="1">
    <source>
        <dbReference type="ARBA" id="ARBA00022670"/>
    </source>
</evidence>
<dbReference type="RefSeq" id="WP_182980108.1">
    <property type="nucleotide sequence ID" value="NZ_BAABGB010000057.1"/>
</dbReference>
<evidence type="ECO:0000259" key="6">
    <source>
        <dbReference type="Pfam" id="PF00557"/>
    </source>
</evidence>
<evidence type="ECO:0000313" key="8">
    <source>
        <dbReference type="EMBL" id="MBB2173612.1"/>
    </source>
</evidence>
<accession>A0A7W4J331</accession>
<sequence>MGSNAEAPPPIGPDQFAGRIEAARSLLRARGADALIVNAGDSLRYFCGVPWSATERLVALAIPVSGDPWILCPRFETGSLADCLRLPLPVLTWEEDESAAAIMLASLEAGQRVVLDPDMSLRFATLLRAARPDLVFLDDVPVIDTLRTVKEPAEIALIRYAMGLTLAVHKAVFASLRPGMRASEVRRFADQAHRDLGARDGTTFCAVQFGQATAFPHGIQGDQVLGENDLVLVDMGCRIDGYHADITRTYAFGVPEPEQARIWAIEREAQCAAFAAARPGAPCHAVDDAARAVLVRHGLGPGYRLPGLPHRTGHGVGLSIHETPYLVRGNETALRLGHCASIEPMIVVPDRFGIRLEDHFYVTEDGPRWFTEPAVRFEQPFG</sequence>
<evidence type="ECO:0000313" key="9">
    <source>
        <dbReference type="Proteomes" id="UP000577891"/>
    </source>
</evidence>
<keyword evidence="4" id="KW-0482">Metalloprotease</keyword>
<dbReference type="GO" id="GO:0004177">
    <property type="term" value="F:aminopeptidase activity"/>
    <property type="evidence" value="ECO:0007669"/>
    <property type="project" value="UniProtKB-KW"/>
</dbReference>
<keyword evidence="2 5" id="KW-0479">Metal-binding</keyword>
<dbReference type="PANTHER" id="PTHR46112:SF3">
    <property type="entry name" value="AMINOPEPTIDASE YPDF"/>
    <property type="match status" value="1"/>
</dbReference>
<dbReference type="InterPro" id="IPR000994">
    <property type="entry name" value="Pept_M24"/>
</dbReference>
<dbReference type="GO" id="GO:0006508">
    <property type="term" value="P:proteolysis"/>
    <property type="evidence" value="ECO:0007669"/>
    <property type="project" value="UniProtKB-KW"/>
</dbReference>
<dbReference type="Pfam" id="PF01321">
    <property type="entry name" value="Creatinase_N"/>
    <property type="match status" value="1"/>
</dbReference>
<dbReference type="InterPro" id="IPR029149">
    <property type="entry name" value="Creatin/AminoP/Spt16_N"/>
</dbReference>
<protein>
    <submittedName>
        <fullName evidence="8">Aminopeptidase P family protein</fullName>
    </submittedName>
</protein>
<gene>
    <name evidence="8" type="ORF">HLH35_16065</name>
</gene>
<evidence type="ECO:0000259" key="7">
    <source>
        <dbReference type="Pfam" id="PF01321"/>
    </source>
</evidence>
<dbReference type="InterPro" id="IPR050659">
    <property type="entry name" value="Peptidase_M24B"/>
</dbReference>
<evidence type="ECO:0000256" key="5">
    <source>
        <dbReference type="RuleBase" id="RU000590"/>
    </source>
</evidence>
<keyword evidence="8" id="KW-0031">Aminopeptidase</keyword>
<dbReference type="InterPro" id="IPR036005">
    <property type="entry name" value="Creatinase/aminopeptidase-like"/>
</dbReference>
<dbReference type="InterPro" id="IPR001131">
    <property type="entry name" value="Peptidase_M24B_aminopep-P_CS"/>
</dbReference>
<dbReference type="AlphaFoldDB" id="A0A7W4J331"/>
<keyword evidence="1" id="KW-0645">Protease</keyword>
<dbReference type="InterPro" id="IPR000587">
    <property type="entry name" value="Creatinase_N"/>
</dbReference>
<keyword evidence="3" id="KW-0378">Hydrolase</keyword>
<dbReference type="EMBL" id="JABEQE010000017">
    <property type="protein sequence ID" value="MBB2173612.1"/>
    <property type="molecule type" value="Genomic_DNA"/>
</dbReference>
<dbReference type="SUPFAM" id="SSF53092">
    <property type="entry name" value="Creatinase/prolidase N-terminal domain"/>
    <property type="match status" value="1"/>
</dbReference>
<dbReference type="PANTHER" id="PTHR46112">
    <property type="entry name" value="AMINOPEPTIDASE"/>
    <property type="match status" value="1"/>
</dbReference>
<dbReference type="Gene3D" id="3.40.350.10">
    <property type="entry name" value="Creatinase/prolidase N-terminal domain"/>
    <property type="match status" value="1"/>
</dbReference>